<keyword evidence="1" id="KW-1015">Disulfide bond</keyword>
<dbReference type="FunFam" id="2.40.10.10:FF:000068">
    <property type="entry name" value="transmembrane protease serine 2"/>
    <property type="match status" value="1"/>
</dbReference>
<dbReference type="Gene3D" id="2.40.10.10">
    <property type="entry name" value="Trypsin-like serine proteases"/>
    <property type="match status" value="2"/>
</dbReference>
<dbReference type="InterPro" id="IPR009003">
    <property type="entry name" value="Peptidase_S1_PA"/>
</dbReference>
<feature type="signal peptide" evidence="2">
    <location>
        <begin position="1"/>
        <end position="16"/>
    </location>
</feature>
<feature type="domain" description="Peptidase S1" evidence="3">
    <location>
        <begin position="24"/>
        <end position="266"/>
    </location>
</feature>
<proteinExistence type="evidence at transcript level"/>
<evidence type="ECO:0000256" key="2">
    <source>
        <dbReference type="SAM" id="SignalP"/>
    </source>
</evidence>
<dbReference type="InterPro" id="IPR001254">
    <property type="entry name" value="Trypsin_dom"/>
</dbReference>
<dbReference type="InterPro" id="IPR043504">
    <property type="entry name" value="Peptidase_S1_PA_chymotrypsin"/>
</dbReference>
<dbReference type="CDD" id="cd00190">
    <property type="entry name" value="Tryp_SPc"/>
    <property type="match status" value="1"/>
</dbReference>
<dbReference type="PANTHER" id="PTHR24252:SF7">
    <property type="entry name" value="HYALIN"/>
    <property type="match status" value="1"/>
</dbReference>
<evidence type="ECO:0000259" key="3">
    <source>
        <dbReference type="PROSITE" id="PS50240"/>
    </source>
</evidence>
<organism evidence="4">
    <name type="scientific">Dolopus genitalis</name>
    <name type="common">Giant Australian assassin fly</name>
    <name type="synonym">Asilus genitalis</name>
    <dbReference type="NCBI Taxonomy" id="2488630"/>
    <lineage>
        <taxon>Eukaryota</taxon>
        <taxon>Metazoa</taxon>
        <taxon>Ecdysozoa</taxon>
        <taxon>Arthropoda</taxon>
        <taxon>Hexapoda</taxon>
        <taxon>Insecta</taxon>
        <taxon>Pterygota</taxon>
        <taxon>Neoptera</taxon>
        <taxon>Endopterygota</taxon>
        <taxon>Diptera</taxon>
        <taxon>Brachycera</taxon>
        <taxon>Muscomorpha</taxon>
        <taxon>Asiloidea</taxon>
        <taxon>Asilidae</taxon>
        <taxon>Asilinae</taxon>
        <taxon>Dolopus</taxon>
    </lineage>
</organism>
<dbReference type="Pfam" id="PF00089">
    <property type="entry name" value="Trypsin"/>
    <property type="match status" value="1"/>
</dbReference>
<dbReference type="GO" id="GO:0004252">
    <property type="term" value="F:serine-type endopeptidase activity"/>
    <property type="evidence" value="ECO:0007669"/>
    <property type="project" value="InterPro"/>
</dbReference>
<protein>
    <submittedName>
        <fullName evidence="4">Venom polypeptide</fullName>
    </submittedName>
</protein>
<dbReference type="InterPro" id="IPR001314">
    <property type="entry name" value="Peptidase_S1A"/>
</dbReference>
<dbReference type="PRINTS" id="PR00722">
    <property type="entry name" value="CHYMOTRYPSIN"/>
</dbReference>
<name>A0A3G5BIH8_DOLGE</name>
<feature type="chain" id="PRO_5017924661" evidence="2">
    <location>
        <begin position="17"/>
        <end position="271"/>
    </location>
</feature>
<dbReference type="GO" id="GO:0006508">
    <property type="term" value="P:proteolysis"/>
    <property type="evidence" value="ECO:0007669"/>
    <property type="project" value="InterPro"/>
</dbReference>
<accession>A0A3G5BIH8</accession>
<dbReference type="PROSITE" id="PS00134">
    <property type="entry name" value="TRYPSIN_HIS"/>
    <property type="match status" value="1"/>
</dbReference>
<dbReference type="PANTHER" id="PTHR24252">
    <property type="entry name" value="ACROSIN-RELATED"/>
    <property type="match status" value="1"/>
</dbReference>
<dbReference type="SUPFAM" id="SSF50494">
    <property type="entry name" value="Trypsin-like serine proteases"/>
    <property type="match status" value="1"/>
</dbReference>
<evidence type="ECO:0000256" key="1">
    <source>
        <dbReference type="ARBA" id="ARBA00023157"/>
    </source>
</evidence>
<evidence type="ECO:0000313" key="4">
    <source>
        <dbReference type="EMBL" id="AYV99581.1"/>
    </source>
</evidence>
<dbReference type="SMART" id="SM00020">
    <property type="entry name" value="Tryp_SPc"/>
    <property type="match status" value="1"/>
</dbReference>
<keyword evidence="2" id="KW-0732">Signal</keyword>
<dbReference type="InterPro" id="IPR018114">
    <property type="entry name" value="TRYPSIN_HIS"/>
</dbReference>
<dbReference type="EMBL" id="MK075178">
    <property type="protein sequence ID" value="AYV99581.1"/>
    <property type="molecule type" value="mRNA"/>
</dbReference>
<reference evidence="4" key="1">
    <citation type="journal article" date="2018" name="Toxins">
        <title>Buzz kill: function and proteomic composition of venom from the giant assassin fly Dolopus genitalis (Diptera: Asilidae).</title>
        <authorList>
            <person name="Walker A.A."/>
            <person name="Dobson J."/>
            <person name="Jin J."/>
            <person name="Robinson S.D."/>
            <person name="Herzig V."/>
            <person name="Vetter I."/>
            <person name="King G.F."/>
            <person name="Fry B.G."/>
        </authorList>
    </citation>
    <scope>NUCLEOTIDE SEQUENCE</scope>
    <source>
        <strain evidence="4">Dg60</strain>
        <tissue evidence="4">Venom/thoracic glands</tissue>
    </source>
</reference>
<dbReference type="PROSITE" id="PS50240">
    <property type="entry name" value="TRYPSIN_DOM"/>
    <property type="match status" value="1"/>
</dbReference>
<dbReference type="AlphaFoldDB" id="A0A3G5BIH8"/>
<sequence>MKSFAAVLLLATTAFAIPALQPRIAGGRTARPTDVPYQVGLDISKYTAKIGEWDEWCGASLVSDQLIVTAAHCLRNAVGADVYLGTINFMKDDEPGRIMVHVKRSAFIIHEDYNHYLLKNDIALIKLPHKVSLSDRIKPLNLPRLSQRDSGFVNRMAWISGWGLTANDADQPDELQVAQRSILRDSKCETTFRLFKKETEICVDGSQGISNCKGDSGGPLAIDEADGTRTLVGIVSYGRPKGCGTGFPSVYTRVTAFLDWIEKNGEITLRK</sequence>